<sequence>MDKYDEVLSFQACEPDELGEINGGDLASFLLNLIFNKR</sequence>
<organism evidence="1 2">
    <name type="scientific">Bifidobacterium oedipodis</name>
    <dbReference type="NCBI Taxonomy" id="2675322"/>
    <lineage>
        <taxon>Bacteria</taxon>
        <taxon>Bacillati</taxon>
        <taxon>Actinomycetota</taxon>
        <taxon>Actinomycetes</taxon>
        <taxon>Bifidobacteriales</taxon>
        <taxon>Bifidobacteriaceae</taxon>
        <taxon>Bifidobacterium</taxon>
    </lineage>
</organism>
<keyword evidence="2" id="KW-1185">Reference proteome</keyword>
<gene>
    <name evidence="1" type="ORF">G1C95_1917</name>
</gene>
<dbReference type="AlphaFoldDB" id="A0A7Y0HUG4"/>
<dbReference type="Proteomes" id="UP000532194">
    <property type="component" value="Unassembled WGS sequence"/>
</dbReference>
<dbReference type="EMBL" id="JAAIII010000006">
    <property type="protein sequence ID" value="NMM94729.1"/>
    <property type="molecule type" value="Genomic_DNA"/>
</dbReference>
<evidence type="ECO:0000313" key="2">
    <source>
        <dbReference type="Proteomes" id="UP000532194"/>
    </source>
</evidence>
<evidence type="ECO:0000313" key="1">
    <source>
        <dbReference type="EMBL" id="NMM94729.1"/>
    </source>
</evidence>
<protein>
    <submittedName>
        <fullName evidence="1">Uncharacterized protein</fullName>
    </submittedName>
</protein>
<reference evidence="1 2" key="1">
    <citation type="submission" date="2020-02" db="EMBL/GenBank/DDBJ databases">
        <title>Characterization of phylogenetic diversity of novel bifidobacterial species isolated in Czech ZOOs.</title>
        <authorList>
            <person name="Lugli G.A."/>
            <person name="Vera N.B."/>
            <person name="Ventura M."/>
        </authorList>
    </citation>
    <scope>NUCLEOTIDE SEQUENCE [LARGE SCALE GENOMIC DNA]</scope>
    <source>
        <strain evidence="1 2">DSM 109957</strain>
    </source>
</reference>
<name>A0A7Y0HUG4_9BIFI</name>
<accession>A0A7Y0HUG4</accession>
<comment type="caution">
    <text evidence="1">The sequence shown here is derived from an EMBL/GenBank/DDBJ whole genome shotgun (WGS) entry which is preliminary data.</text>
</comment>
<proteinExistence type="predicted"/>